<gene>
    <name evidence="4" type="ORF">Cha6605_4884</name>
</gene>
<dbReference type="STRING" id="1173020.Cha6605_4884"/>
<dbReference type="GO" id="GO:0000160">
    <property type="term" value="P:phosphorelay signal transduction system"/>
    <property type="evidence" value="ECO:0007669"/>
    <property type="project" value="InterPro"/>
</dbReference>
<dbReference type="HOGENOM" id="CLU_699915_0_0_3"/>
<dbReference type="InterPro" id="IPR001789">
    <property type="entry name" value="Sig_transdc_resp-reg_receiver"/>
</dbReference>
<keyword evidence="1 2" id="KW-0597">Phosphoprotein</keyword>
<sequence length="394" mass="44934">MKRPIATNTDQFSFSARELSKQLIQHIRDGKSGYWHYQFDRLADRERSVHWSVGTANGQILYSGIRLWSSQMLLRLLVRYVVQTHNPAVKVQIDRLGRQVAEESLEPAKLISILKESNIITDTQLKQALKIKILNDLDIYLLMGSGSASFVAENIEQRFPINGFNPSILLEEAEQRHLQWTQLREHVPSMKLRPILNQEAMHKANLPQSQQQQIERLVQSDKTLSAIAEQMAKDHLEVAQMFAKLVRLGFVGFQPHQQHTRATVMAIDDSPVMLSQFRNWLSALGYLAIACQDAKIALKTIIKVKPSVIFIDINMPEISGFELVKQIRQHEDLRDIPLVILTGEQKLSNKWRAQWSGCEFLSKPLTSSGIGDFQVQLEEMIPRLIDAVESVPST</sequence>
<protein>
    <submittedName>
        <fullName evidence="4">Response regulator containing a CheY-like receiver domain and a GGDEF domain</fullName>
    </submittedName>
</protein>
<name>K9ULX6_CHAP6</name>
<dbReference type="SMART" id="SM00448">
    <property type="entry name" value="REC"/>
    <property type="match status" value="1"/>
</dbReference>
<dbReference type="OrthoDB" id="572194at2"/>
<dbReference type="KEGG" id="cmp:Cha6605_4884"/>
<dbReference type="PANTHER" id="PTHR44591:SF23">
    <property type="entry name" value="CHEY SUBFAMILY"/>
    <property type="match status" value="1"/>
</dbReference>
<feature type="modified residue" description="4-aspartylphosphate" evidence="2">
    <location>
        <position position="312"/>
    </location>
</feature>
<dbReference type="Gene3D" id="3.40.50.2300">
    <property type="match status" value="1"/>
</dbReference>
<evidence type="ECO:0000256" key="1">
    <source>
        <dbReference type="ARBA" id="ARBA00022553"/>
    </source>
</evidence>
<dbReference type="InterPro" id="IPR011006">
    <property type="entry name" value="CheY-like_superfamily"/>
</dbReference>
<proteinExistence type="predicted"/>
<dbReference type="PROSITE" id="PS50110">
    <property type="entry name" value="RESPONSE_REGULATORY"/>
    <property type="match status" value="1"/>
</dbReference>
<dbReference type="InterPro" id="IPR050595">
    <property type="entry name" value="Bact_response_regulator"/>
</dbReference>
<evidence type="ECO:0000256" key="2">
    <source>
        <dbReference type="PROSITE-ProRule" id="PRU00169"/>
    </source>
</evidence>
<reference evidence="4 5" key="1">
    <citation type="submission" date="2012-05" db="EMBL/GenBank/DDBJ databases">
        <title>Finished chromosome of genome of Chamaesiphon sp. PCC 6605.</title>
        <authorList>
            <consortium name="US DOE Joint Genome Institute"/>
            <person name="Gugger M."/>
            <person name="Coursin T."/>
            <person name="Rippka R."/>
            <person name="Tandeau De Marsac N."/>
            <person name="Huntemann M."/>
            <person name="Wei C.-L."/>
            <person name="Han J."/>
            <person name="Detter J.C."/>
            <person name="Han C."/>
            <person name="Tapia R."/>
            <person name="Chen A."/>
            <person name="Kyrpides N."/>
            <person name="Mavromatis K."/>
            <person name="Markowitz V."/>
            <person name="Szeto E."/>
            <person name="Ivanova N."/>
            <person name="Pagani I."/>
            <person name="Pati A."/>
            <person name="Goodwin L."/>
            <person name="Nordberg H.P."/>
            <person name="Cantor M.N."/>
            <person name="Hua S.X."/>
            <person name="Woyke T."/>
            <person name="Kerfeld C.A."/>
        </authorList>
    </citation>
    <scope>NUCLEOTIDE SEQUENCE [LARGE SCALE GENOMIC DNA]</scope>
    <source>
        <strain evidence="5">ATCC 27169 / PCC 6605</strain>
    </source>
</reference>
<evidence type="ECO:0000313" key="5">
    <source>
        <dbReference type="Proteomes" id="UP000010366"/>
    </source>
</evidence>
<dbReference type="SUPFAM" id="SSF52172">
    <property type="entry name" value="CheY-like"/>
    <property type="match status" value="1"/>
</dbReference>
<dbReference type="RefSeq" id="WP_015161884.1">
    <property type="nucleotide sequence ID" value="NC_019697.1"/>
</dbReference>
<dbReference type="EMBL" id="CP003600">
    <property type="protein sequence ID" value="AFY95795.1"/>
    <property type="molecule type" value="Genomic_DNA"/>
</dbReference>
<feature type="domain" description="Response regulatory" evidence="3">
    <location>
        <begin position="263"/>
        <end position="378"/>
    </location>
</feature>
<keyword evidence="5" id="KW-1185">Reference proteome</keyword>
<evidence type="ECO:0000313" key="4">
    <source>
        <dbReference type="EMBL" id="AFY95795.1"/>
    </source>
</evidence>
<accession>K9ULX6</accession>
<dbReference type="Pfam" id="PF00072">
    <property type="entry name" value="Response_reg"/>
    <property type="match status" value="1"/>
</dbReference>
<dbReference type="Proteomes" id="UP000010366">
    <property type="component" value="Chromosome"/>
</dbReference>
<dbReference type="PANTHER" id="PTHR44591">
    <property type="entry name" value="STRESS RESPONSE REGULATOR PROTEIN 1"/>
    <property type="match status" value="1"/>
</dbReference>
<evidence type="ECO:0000259" key="3">
    <source>
        <dbReference type="PROSITE" id="PS50110"/>
    </source>
</evidence>
<dbReference type="AlphaFoldDB" id="K9ULX6"/>
<organism evidence="4 5">
    <name type="scientific">Chamaesiphon minutus (strain ATCC 27169 / PCC 6605)</name>
    <dbReference type="NCBI Taxonomy" id="1173020"/>
    <lineage>
        <taxon>Bacteria</taxon>
        <taxon>Bacillati</taxon>
        <taxon>Cyanobacteriota</taxon>
        <taxon>Cyanophyceae</taxon>
        <taxon>Gomontiellales</taxon>
        <taxon>Chamaesiphonaceae</taxon>
        <taxon>Chamaesiphon</taxon>
    </lineage>
</organism>
<dbReference type="eggNOG" id="COG3706">
    <property type="taxonomic scope" value="Bacteria"/>
</dbReference>